<accession>A0ABU3Y3E5</accession>
<dbReference type="EMBL" id="JAWJEJ010000001">
    <property type="protein sequence ID" value="MDV3455889.1"/>
    <property type="molecule type" value="Genomic_DNA"/>
</dbReference>
<organism evidence="5 6">
    <name type="scientific">Sphingomonas agrestis</name>
    <dbReference type="NCBI Taxonomy" id="3080540"/>
    <lineage>
        <taxon>Bacteria</taxon>
        <taxon>Pseudomonadati</taxon>
        <taxon>Pseudomonadota</taxon>
        <taxon>Alphaproteobacteria</taxon>
        <taxon>Sphingomonadales</taxon>
        <taxon>Sphingomonadaceae</taxon>
        <taxon>Sphingomonas</taxon>
    </lineage>
</organism>
<dbReference type="InterPro" id="IPR011611">
    <property type="entry name" value="PfkB_dom"/>
</dbReference>
<keyword evidence="2" id="KW-0808">Transferase</keyword>
<evidence type="ECO:0000313" key="5">
    <source>
        <dbReference type="EMBL" id="MDV3455889.1"/>
    </source>
</evidence>
<sequence>MHIVGEIDVPDQPAILCFGEVLLRLNPIGAEPLAHSERLQLHVGGAEANVAGALATLGHHAAMVSVVPDQPLGERAIRALRAAGIDTQPVRRRPGRQGLYFLAPGASLRASEILYDREGSSFACEDWAALDWPGLLAGFDWLHVSGITPALGPMLADATLTAMRAARAAGVRISYDGNYRPQLWGRWSDAPASTLEVLVAEADLFFGNHRDFGLLLGTQFSGEGPERRREAAEAGFASFPNLRWIVSTARQVDSVDQHRLRARIDTRNAAFVTEEHVIPGVVDRIGTGDAFAAGVLHGLMRGEDEQAAVRHGLALACLKHSAPGDMTLFDRAALEAFGEGGLDVRR</sequence>
<comment type="similarity">
    <text evidence="1">Belongs to the carbohydrate kinase PfkB family.</text>
</comment>
<dbReference type="GO" id="GO:0016301">
    <property type="term" value="F:kinase activity"/>
    <property type="evidence" value="ECO:0007669"/>
    <property type="project" value="UniProtKB-KW"/>
</dbReference>
<dbReference type="PANTHER" id="PTHR43320:SF2">
    <property type="entry name" value="2-DEHYDRO-3-DEOXYGLUCONOKINASE_2-DEHYDRO-3-DEOXYGALACTONOKINASE"/>
    <property type="match status" value="1"/>
</dbReference>
<keyword evidence="3 5" id="KW-0418">Kinase</keyword>
<gene>
    <name evidence="5" type="ORF">RZN05_02750</name>
</gene>
<evidence type="ECO:0000313" key="6">
    <source>
        <dbReference type="Proteomes" id="UP001273531"/>
    </source>
</evidence>
<dbReference type="Proteomes" id="UP001273531">
    <property type="component" value="Unassembled WGS sequence"/>
</dbReference>
<dbReference type="Gene3D" id="3.40.1190.20">
    <property type="match status" value="1"/>
</dbReference>
<evidence type="ECO:0000256" key="1">
    <source>
        <dbReference type="ARBA" id="ARBA00010688"/>
    </source>
</evidence>
<name>A0ABU3Y3E5_9SPHN</name>
<comment type="caution">
    <text evidence="5">The sequence shown here is derived from an EMBL/GenBank/DDBJ whole genome shotgun (WGS) entry which is preliminary data.</text>
</comment>
<protein>
    <submittedName>
        <fullName evidence="5">Sugar kinase</fullName>
    </submittedName>
</protein>
<dbReference type="Pfam" id="PF00294">
    <property type="entry name" value="PfkB"/>
    <property type="match status" value="1"/>
</dbReference>
<dbReference type="CDD" id="cd01166">
    <property type="entry name" value="KdgK"/>
    <property type="match status" value="1"/>
</dbReference>
<feature type="domain" description="Carbohydrate kinase PfkB" evidence="4">
    <location>
        <begin position="15"/>
        <end position="326"/>
    </location>
</feature>
<dbReference type="SUPFAM" id="SSF53613">
    <property type="entry name" value="Ribokinase-like"/>
    <property type="match status" value="1"/>
</dbReference>
<evidence type="ECO:0000259" key="4">
    <source>
        <dbReference type="Pfam" id="PF00294"/>
    </source>
</evidence>
<proteinExistence type="inferred from homology"/>
<evidence type="ECO:0000256" key="3">
    <source>
        <dbReference type="ARBA" id="ARBA00022777"/>
    </source>
</evidence>
<dbReference type="InterPro" id="IPR029056">
    <property type="entry name" value="Ribokinase-like"/>
</dbReference>
<dbReference type="RefSeq" id="WP_317225096.1">
    <property type="nucleotide sequence ID" value="NZ_JAWJEJ010000001.1"/>
</dbReference>
<evidence type="ECO:0000256" key="2">
    <source>
        <dbReference type="ARBA" id="ARBA00022679"/>
    </source>
</evidence>
<dbReference type="PANTHER" id="PTHR43320">
    <property type="entry name" value="SUGAR KINASE"/>
    <property type="match status" value="1"/>
</dbReference>
<dbReference type="InterPro" id="IPR052700">
    <property type="entry name" value="Carb_kinase_PfkB-like"/>
</dbReference>
<reference evidence="5 6" key="1">
    <citation type="submission" date="2023-10" db="EMBL/GenBank/DDBJ databases">
        <title>Sphingomonas sp. HF-S4 16S ribosomal RNA gene Genome sequencing and assembly.</title>
        <authorList>
            <person name="Lee H."/>
        </authorList>
    </citation>
    <scope>NUCLEOTIDE SEQUENCE [LARGE SCALE GENOMIC DNA]</scope>
    <source>
        <strain evidence="5 6">HF-S4</strain>
    </source>
</reference>
<keyword evidence="6" id="KW-1185">Reference proteome</keyword>